<dbReference type="AlphaFoldDB" id="A0A117NHB5"/>
<evidence type="ECO:0000313" key="1">
    <source>
        <dbReference type="EMBL" id="KUM48108.1"/>
    </source>
</evidence>
<gene>
    <name evidence="1" type="ORF">ABT39_MTgene5104</name>
</gene>
<geneLocation type="mitochondrion" evidence="1"/>
<name>A0A117NHB5_PICGL</name>
<comment type="caution">
    <text evidence="1">The sequence shown here is derived from an EMBL/GenBank/DDBJ whole genome shotgun (WGS) entry which is preliminary data.</text>
</comment>
<proteinExistence type="predicted"/>
<reference evidence="1" key="1">
    <citation type="journal article" date="2015" name="Genome Biol. Evol.">
        <title>Organellar Genomes of White Spruce (Picea glauca): Assembly and Annotation.</title>
        <authorList>
            <person name="Jackman S.D."/>
            <person name="Warren R.L."/>
            <person name="Gibb E.A."/>
            <person name="Vandervalk B.P."/>
            <person name="Mohamadi H."/>
            <person name="Chu J."/>
            <person name="Raymond A."/>
            <person name="Pleasance S."/>
            <person name="Coope R."/>
            <person name="Wildung M.R."/>
            <person name="Ritland C.E."/>
            <person name="Bousquet J."/>
            <person name="Jones S.J."/>
            <person name="Bohlmann J."/>
            <person name="Birol I."/>
        </authorList>
    </citation>
    <scope>NUCLEOTIDE SEQUENCE [LARGE SCALE GENOMIC DNA]</scope>
    <source>
        <tissue evidence="1">Flushing bud</tissue>
    </source>
</reference>
<keyword evidence="1" id="KW-0496">Mitochondrion</keyword>
<protein>
    <submittedName>
        <fullName evidence="1">Uncharacterized protein</fullName>
    </submittedName>
</protein>
<accession>A0A117NHB5</accession>
<dbReference type="EMBL" id="LKAM01000006">
    <property type="protein sequence ID" value="KUM48108.1"/>
    <property type="molecule type" value="Genomic_DNA"/>
</dbReference>
<organism evidence="1">
    <name type="scientific">Picea glauca</name>
    <name type="common">White spruce</name>
    <name type="synonym">Pinus glauca</name>
    <dbReference type="NCBI Taxonomy" id="3330"/>
    <lineage>
        <taxon>Eukaryota</taxon>
        <taxon>Viridiplantae</taxon>
        <taxon>Streptophyta</taxon>
        <taxon>Embryophyta</taxon>
        <taxon>Tracheophyta</taxon>
        <taxon>Spermatophyta</taxon>
        <taxon>Pinopsida</taxon>
        <taxon>Pinidae</taxon>
        <taxon>Conifers I</taxon>
        <taxon>Pinales</taxon>
        <taxon>Pinaceae</taxon>
        <taxon>Picea</taxon>
    </lineage>
</organism>
<sequence>MEGRMAHLTSEGEDGFSNLNIDEEYCGEEEDAAVFTNDGYLKNKIVGKDIVQLKSKIIPKSLVPLEKLFDNNDVARSPKITVNDGDVEDCNIGTQEDPKIIKLSKTSAHRSSKDISIS</sequence>